<gene>
    <name evidence="1" type="ORF">HGM15179_004376</name>
</gene>
<reference evidence="1" key="1">
    <citation type="submission" date="2019-04" db="EMBL/GenBank/DDBJ databases">
        <title>Genome assembly of Zosterops borbonicus 15179.</title>
        <authorList>
            <person name="Leroy T."/>
            <person name="Anselmetti Y."/>
            <person name="Tilak M.-K."/>
            <person name="Nabholz B."/>
        </authorList>
    </citation>
    <scope>NUCLEOTIDE SEQUENCE</scope>
    <source>
        <strain evidence="1">HGM_15179</strain>
        <tissue evidence="1">Muscle</tissue>
    </source>
</reference>
<protein>
    <submittedName>
        <fullName evidence="1">Uncharacterized protein</fullName>
    </submittedName>
</protein>
<organism evidence="1 2">
    <name type="scientific">Zosterops borbonicus</name>
    <dbReference type="NCBI Taxonomy" id="364589"/>
    <lineage>
        <taxon>Eukaryota</taxon>
        <taxon>Metazoa</taxon>
        <taxon>Chordata</taxon>
        <taxon>Craniata</taxon>
        <taxon>Vertebrata</taxon>
        <taxon>Euteleostomi</taxon>
        <taxon>Archelosauria</taxon>
        <taxon>Archosauria</taxon>
        <taxon>Dinosauria</taxon>
        <taxon>Saurischia</taxon>
        <taxon>Theropoda</taxon>
        <taxon>Coelurosauria</taxon>
        <taxon>Aves</taxon>
        <taxon>Neognathae</taxon>
        <taxon>Neoaves</taxon>
        <taxon>Telluraves</taxon>
        <taxon>Australaves</taxon>
        <taxon>Passeriformes</taxon>
        <taxon>Sylvioidea</taxon>
        <taxon>Zosteropidae</taxon>
        <taxon>Zosterops</taxon>
    </lineage>
</organism>
<dbReference type="EMBL" id="SWJQ01000089">
    <property type="protein sequence ID" value="TRZ22763.1"/>
    <property type="molecule type" value="Genomic_DNA"/>
</dbReference>
<evidence type="ECO:0000313" key="1">
    <source>
        <dbReference type="EMBL" id="TRZ22763.1"/>
    </source>
</evidence>
<dbReference type="Proteomes" id="UP000796761">
    <property type="component" value="Unassembled WGS sequence"/>
</dbReference>
<evidence type="ECO:0000313" key="2">
    <source>
        <dbReference type="Proteomes" id="UP000796761"/>
    </source>
</evidence>
<keyword evidence="2" id="KW-1185">Reference proteome</keyword>
<accession>A0A8K1GRD9</accession>
<sequence length="151" mass="17432">MPEDWRVANEASHFRNDKGRLQGSAVVTYIEQKDTIERPGEIEGPQLQVDATPDISTYEFMQRLLLAKRERDPQLWRAERKHHLAKGVESKNFVTVILQADNTPDIKKATKPDMIIVELDGNWGQPEAFDTTQAPLVLYDLYYLCRSRTVF</sequence>
<comment type="caution">
    <text evidence="1">The sequence shown here is derived from an EMBL/GenBank/DDBJ whole genome shotgun (WGS) entry which is preliminary data.</text>
</comment>
<proteinExistence type="predicted"/>
<name>A0A8K1GRD9_9PASS</name>
<dbReference type="AlphaFoldDB" id="A0A8K1GRD9"/>